<evidence type="ECO:0000259" key="3">
    <source>
        <dbReference type="Pfam" id="PF00561"/>
    </source>
</evidence>
<sequence length="286" mass="31278">MNLDAEEIRLRLPHIELAGCLFGPKNGQPVIALHGWMDNLMTFARLVPHLRGLRILALDMAGHGHSAPRPTGASYSLFDYAVDALHAADFMGWQRFSLLGHSLGAIISAMLAAAMPERIDKLALIDGLIALTIPAQHAPGAMTAALSALASPKIRQSRAHPDRQSAITARMRGIVGVNQEAAERLAVRGLAESAEGFRWNNDPRLKLPSHIYLTPEQAHAFTRALSMPTCLILAEQGLLKVRPGVEQLLKELPLCVHQLPGRHHLHLESEQSAQAIAERFNRFFAT</sequence>
<dbReference type="AlphaFoldDB" id="A0A139SRP2"/>
<dbReference type="InterPro" id="IPR050266">
    <property type="entry name" value="AB_hydrolase_sf"/>
</dbReference>
<evidence type="ECO:0000256" key="2">
    <source>
        <dbReference type="ARBA" id="ARBA00022801"/>
    </source>
</evidence>
<evidence type="ECO:0000256" key="1">
    <source>
        <dbReference type="ARBA" id="ARBA00008645"/>
    </source>
</evidence>
<dbReference type="EMBL" id="LSZO01000167">
    <property type="protein sequence ID" value="KXU37202.1"/>
    <property type="molecule type" value="Genomic_DNA"/>
</dbReference>
<evidence type="ECO:0000313" key="5">
    <source>
        <dbReference type="Proteomes" id="UP000072660"/>
    </source>
</evidence>
<proteinExistence type="inferred from homology"/>
<dbReference type="RefSeq" id="WP_068391001.1">
    <property type="nucleotide sequence ID" value="NZ_LSZO01000167.1"/>
</dbReference>
<dbReference type="InterPro" id="IPR029058">
    <property type="entry name" value="AB_hydrolase_fold"/>
</dbReference>
<gene>
    <name evidence="4" type="ORF">AXE65_03760</name>
</gene>
<feature type="domain" description="AB hydrolase-1" evidence="3">
    <location>
        <begin position="29"/>
        <end position="131"/>
    </location>
</feature>
<evidence type="ECO:0000313" key="4">
    <source>
        <dbReference type="EMBL" id="KXU37202.1"/>
    </source>
</evidence>
<dbReference type="InterPro" id="IPR000073">
    <property type="entry name" value="AB_hydrolase_1"/>
</dbReference>
<dbReference type="GO" id="GO:0016020">
    <property type="term" value="C:membrane"/>
    <property type="evidence" value="ECO:0007669"/>
    <property type="project" value="TreeGrafter"/>
</dbReference>
<keyword evidence="5" id="KW-1185">Reference proteome</keyword>
<protein>
    <submittedName>
        <fullName evidence="4">Alpha/beta hydrolase</fullName>
    </submittedName>
</protein>
<dbReference type="OrthoDB" id="149912at2"/>
<dbReference type="GO" id="GO:0016787">
    <property type="term" value="F:hydrolase activity"/>
    <property type="evidence" value="ECO:0007669"/>
    <property type="project" value="UniProtKB-KW"/>
</dbReference>
<comment type="caution">
    <text evidence="4">The sequence shown here is derived from an EMBL/GenBank/DDBJ whole genome shotgun (WGS) entry which is preliminary data.</text>
</comment>
<dbReference type="SUPFAM" id="SSF53474">
    <property type="entry name" value="alpha/beta-Hydrolases"/>
    <property type="match status" value="1"/>
</dbReference>
<dbReference type="Pfam" id="PF00561">
    <property type="entry name" value="Abhydrolase_1"/>
    <property type="match status" value="1"/>
</dbReference>
<dbReference type="PANTHER" id="PTHR43798">
    <property type="entry name" value="MONOACYLGLYCEROL LIPASE"/>
    <property type="match status" value="1"/>
</dbReference>
<dbReference type="Proteomes" id="UP000072660">
    <property type="component" value="Unassembled WGS sequence"/>
</dbReference>
<dbReference type="Gene3D" id="3.40.50.1820">
    <property type="entry name" value="alpha/beta hydrolase"/>
    <property type="match status" value="1"/>
</dbReference>
<dbReference type="PRINTS" id="PR00111">
    <property type="entry name" value="ABHYDROLASE"/>
</dbReference>
<reference evidence="4 5" key="1">
    <citation type="submission" date="2016-02" db="EMBL/GenBank/DDBJ databases">
        <authorList>
            <person name="Wen L."/>
            <person name="He K."/>
            <person name="Yang H."/>
        </authorList>
    </citation>
    <scope>NUCLEOTIDE SEQUENCE [LARGE SCALE GENOMIC DNA]</scope>
    <source>
        <strain evidence="4 5">CV58</strain>
    </source>
</reference>
<dbReference type="PANTHER" id="PTHR43798:SF14">
    <property type="entry name" value="SERINE HYDROLASE-LIKE PROTEIN DDB_G0286239"/>
    <property type="match status" value="1"/>
</dbReference>
<keyword evidence="2 4" id="KW-0378">Hydrolase</keyword>
<comment type="similarity">
    <text evidence="1">Belongs to the AB hydrolase superfamily.</text>
</comment>
<accession>A0A139SRP2</accession>
<name>A0A139SRP2_9GAMM</name>
<organism evidence="4 5">
    <name type="scientific">Ventosimonas gracilis</name>
    <dbReference type="NCBI Taxonomy" id="1680762"/>
    <lineage>
        <taxon>Bacteria</taxon>
        <taxon>Pseudomonadati</taxon>
        <taxon>Pseudomonadota</taxon>
        <taxon>Gammaproteobacteria</taxon>
        <taxon>Pseudomonadales</taxon>
        <taxon>Ventosimonadaceae</taxon>
        <taxon>Ventosimonas</taxon>
    </lineage>
</organism>